<dbReference type="PANTHER" id="PTHR13343:SF17">
    <property type="entry name" value="CELLULAR REPRESSOR OF E1A-STIMULATED GENES, ISOFORM A"/>
    <property type="match status" value="1"/>
</dbReference>
<keyword evidence="1" id="KW-0472">Membrane</keyword>
<sequence length="243" mass="27194">MKQFNQIIAVFLVVLGLIGVEARRNVGIFRADTFRLAETESLYWGASPAQHARQLVHDNIWATLSTISVQFGGVPYGNTVSYSDGVGYSKEDSTGKLFFYLTPMDATGSDLSVNSTASVAISMAQEGEHACKMDVEDPTCWKITLTGKVVPVPADQRHYAEKVLFSKCVMWILMWILCIVLMLYRGLIVGTRRWSTGQKITDSCRRYWKLRTSFCSSLWRRQARFSEGILPDQAISSNGGRLS</sequence>
<evidence type="ECO:0000313" key="4">
    <source>
        <dbReference type="EMBL" id="ETL46540.1"/>
    </source>
</evidence>
<name>W2JJA7_PHYNI</name>
<evidence type="ECO:0000256" key="1">
    <source>
        <dbReference type="SAM" id="Phobius"/>
    </source>
</evidence>
<keyword evidence="2" id="KW-0732">Signal</keyword>
<evidence type="ECO:0000259" key="3">
    <source>
        <dbReference type="Pfam" id="PF13883"/>
    </source>
</evidence>
<dbReference type="PANTHER" id="PTHR13343">
    <property type="entry name" value="CREG1 PROTEIN"/>
    <property type="match status" value="1"/>
</dbReference>
<gene>
    <name evidence="4" type="ORF">L916_03580</name>
</gene>
<dbReference type="Gene3D" id="2.30.110.10">
    <property type="entry name" value="Electron Transport, Fmn-binding Protein, Chain A"/>
    <property type="match status" value="1"/>
</dbReference>
<reference evidence="4 5" key="1">
    <citation type="submission" date="2013-11" db="EMBL/GenBank/DDBJ databases">
        <title>The Genome Sequence of Phytophthora parasitica CJ05E6.</title>
        <authorList>
            <consortium name="The Broad Institute Genomics Platform"/>
            <person name="Russ C."/>
            <person name="Tyler B."/>
            <person name="Panabieres F."/>
            <person name="Shan W."/>
            <person name="Tripathy S."/>
            <person name="Grunwald N."/>
            <person name="Machado M."/>
            <person name="Johnson C.S."/>
            <person name="Arredondo F."/>
            <person name="Hong C."/>
            <person name="Coffey M."/>
            <person name="Young S.K."/>
            <person name="Zeng Q."/>
            <person name="Gargeya S."/>
            <person name="Fitzgerald M."/>
            <person name="Abouelleil A."/>
            <person name="Alvarado L."/>
            <person name="Chapman S.B."/>
            <person name="Gainer-Dewar J."/>
            <person name="Goldberg J."/>
            <person name="Griggs A."/>
            <person name="Gujja S."/>
            <person name="Hansen M."/>
            <person name="Howarth C."/>
            <person name="Imamovic A."/>
            <person name="Ireland A."/>
            <person name="Larimer J."/>
            <person name="McCowan C."/>
            <person name="Murphy C."/>
            <person name="Pearson M."/>
            <person name="Poon T.W."/>
            <person name="Priest M."/>
            <person name="Roberts A."/>
            <person name="Saif S."/>
            <person name="Shea T."/>
            <person name="Sykes S."/>
            <person name="Wortman J."/>
            <person name="Nusbaum C."/>
            <person name="Birren B."/>
        </authorList>
    </citation>
    <scope>NUCLEOTIDE SEQUENCE [LARGE SCALE GENOMIC DNA]</scope>
    <source>
        <strain evidence="4 5">CJ05E6</strain>
    </source>
</reference>
<dbReference type="EMBL" id="KI671514">
    <property type="protein sequence ID" value="ETL46540.1"/>
    <property type="molecule type" value="Genomic_DNA"/>
</dbReference>
<evidence type="ECO:0000313" key="5">
    <source>
        <dbReference type="Proteomes" id="UP000053864"/>
    </source>
</evidence>
<dbReference type="GO" id="GO:0005737">
    <property type="term" value="C:cytoplasm"/>
    <property type="evidence" value="ECO:0007669"/>
    <property type="project" value="UniProtKB-ARBA"/>
</dbReference>
<feature type="chain" id="PRO_5004817969" description="CREG-like beta-barrel domain-containing protein" evidence="2">
    <location>
        <begin position="23"/>
        <end position="243"/>
    </location>
</feature>
<accession>W2JJA7</accession>
<proteinExistence type="predicted"/>
<dbReference type="Proteomes" id="UP000053864">
    <property type="component" value="Unassembled WGS sequence"/>
</dbReference>
<keyword evidence="1" id="KW-1133">Transmembrane helix</keyword>
<dbReference type="VEuPathDB" id="FungiDB:PPTG_08583"/>
<keyword evidence="1" id="KW-0812">Transmembrane</keyword>
<dbReference type="SUPFAM" id="SSF50475">
    <property type="entry name" value="FMN-binding split barrel"/>
    <property type="match status" value="1"/>
</dbReference>
<evidence type="ECO:0000256" key="2">
    <source>
        <dbReference type="SAM" id="SignalP"/>
    </source>
</evidence>
<protein>
    <recommendedName>
        <fullName evidence="3">CREG-like beta-barrel domain-containing protein</fullName>
    </recommendedName>
</protein>
<dbReference type="InterPro" id="IPR055343">
    <property type="entry name" value="CREG_beta-barrel"/>
</dbReference>
<dbReference type="Pfam" id="PF13883">
    <property type="entry name" value="CREG_beta-barrel"/>
    <property type="match status" value="1"/>
</dbReference>
<dbReference type="AlphaFoldDB" id="W2JJA7"/>
<feature type="transmembrane region" description="Helical" evidence="1">
    <location>
        <begin position="164"/>
        <end position="184"/>
    </location>
</feature>
<feature type="domain" description="CREG-like beta-barrel" evidence="3">
    <location>
        <begin position="49"/>
        <end position="167"/>
    </location>
</feature>
<organism evidence="4 5">
    <name type="scientific">Phytophthora nicotianae</name>
    <name type="common">Potato buckeye rot agent</name>
    <name type="synonym">Phytophthora parasitica</name>
    <dbReference type="NCBI Taxonomy" id="4792"/>
    <lineage>
        <taxon>Eukaryota</taxon>
        <taxon>Sar</taxon>
        <taxon>Stramenopiles</taxon>
        <taxon>Oomycota</taxon>
        <taxon>Peronosporomycetes</taxon>
        <taxon>Peronosporales</taxon>
        <taxon>Peronosporaceae</taxon>
        <taxon>Phytophthora</taxon>
    </lineage>
</organism>
<feature type="signal peptide" evidence="2">
    <location>
        <begin position="1"/>
        <end position="22"/>
    </location>
</feature>
<dbReference type="InterPro" id="IPR012349">
    <property type="entry name" value="Split_barrel_FMN-bd"/>
</dbReference>